<comment type="caution">
    <text evidence="2">The sequence shown here is derived from an EMBL/GenBank/DDBJ whole genome shotgun (WGS) entry which is preliminary data.</text>
</comment>
<evidence type="ECO:0008006" key="4">
    <source>
        <dbReference type="Google" id="ProtNLM"/>
    </source>
</evidence>
<accession>A0ABT6WVZ9</accession>
<protein>
    <recommendedName>
        <fullName evidence="4">ABC transporter permease</fullName>
    </recommendedName>
</protein>
<evidence type="ECO:0000256" key="1">
    <source>
        <dbReference type="SAM" id="Phobius"/>
    </source>
</evidence>
<sequence>MDAPQGEYVPPTRQLTFAGLVRSELIKLLTVRSLVTLLAVTALCTAIGIPVALFTDIDAQQTTADILQTHISTTLVGLQLSIFLVAAAGAVAGASDFGNGMIRLAFGAAPRRTPVLAAKLVAVGGVSTALVSVTVLLVAAVNWLALTPGPLFTPLTNLTSLLGIVGAIVATAAISVSAVSLGCLLRSSAGAVFAILGLLIVVTIVLALIPASVLPAAISDHSFGGAVTTLLSPGDDVGKWAGAAAALVAWSAAFISGAAVSMNRRDV</sequence>
<keyword evidence="1" id="KW-0472">Membrane</keyword>
<keyword evidence="1" id="KW-0812">Transmembrane</keyword>
<evidence type="ECO:0000313" key="2">
    <source>
        <dbReference type="EMBL" id="MDI6103889.1"/>
    </source>
</evidence>
<reference evidence="2 3" key="1">
    <citation type="submission" date="2023-05" db="EMBL/GenBank/DDBJ databases">
        <title>Actinoplanes sp. NEAU-A12 genome sequencing.</title>
        <authorList>
            <person name="Wang Z.-S."/>
        </authorList>
    </citation>
    <scope>NUCLEOTIDE SEQUENCE [LARGE SCALE GENOMIC DNA]</scope>
    <source>
        <strain evidence="2 3">NEAU-A12</strain>
    </source>
</reference>
<feature type="transmembrane region" description="Helical" evidence="1">
    <location>
        <begin position="161"/>
        <end position="185"/>
    </location>
</feature>
<keyword evidence="3" id="KW-1185">Reference proteome</keyword>
<feature type="transmembrane region" description="Helical" evidence="1">
    <location>
        <begin position="34"/>
        <end position="55"/>
    </location>
</feature>
<feature type="transmembrane region" description="Helical" evidence="1">
    <location>
        <begin position="116"/>
        <end position="141"/>
    </location>
</feature>
<dbReference type="EMBL" id="JASCTH010000028">
    <property type="protein sequence ID" value="MDI6103889.1"/>
    <property type="molecule type" value="Genomic_DNA"/>
</dbReference>
<dbReference type="RefSeq" id="WP_282765136.1">
    <property type="nucleotide sequence ID" value="NZ_JASCTH010000028.1"/>
</dbReference>
<name>A0ABT6WVZ9_9ACTN</name>
<organism evidence="2 3">
    <name type="scientific">Actinoplanes sandaracinus</name>
    <dbReference type="NCBI Taxonomy" id="3045177"/>
    <lineage>
        <taxon>Bacteria</taxon>
        <taxon>Bacillati</taxon>
        <taxon>Actinomycetota</taxon>
        <taxon>Actinomycetes</taxon>
        <taxon>Micromonosporales</taxon>
        <taxon>Micromonosporaceae</taxon>
        <taxon>Actinoplanes</taxon>
    </lineage>
</organism>
<feature type="transmembrane region" description="Helical" evidence="1">
    <location>
        <begin position="238"/>
        <end position="260"/>
    </location>
</feature>
<dbReference type="Proteomes" id="UP001241758">
    <property type="component" value="Unassembled WGS sequence"/>
</dbReference>
<keyword evidence="1" id="KW-1133">Transmembrane helix</keyword>
<feature type="transmembrane region" description="Helical" evidence="1">
    <location>
        <begin position="75"/>
        <end position="95"/>
    </location>
</feature>
<gene>
    <name evidence="2" type="ORF">QLQ12_35270</name>
</gene>
<proteinExistence type="predicted"/>
<evidence type="ECO:0000313" key="3">
    <source>
        <dbReference type="Proteomes" id="UP001241758"/>
    </source>
</evidence>
<feature type="transmembrane region" description="Helical" evidence="1">
    <location>
        <begin position="192"/>
        <end position="218"/>
    </location>
</feature>